<dbReference type="Pfam" id="PF03358">
    <property type="entry name" value="FMN_red"/>
    <property type="match status" value="1"/>
</dbReference>
<sequence>MNRKLAAAVAAQLREKGMVVTMLDMAEYELPLYNGDLESQHGIPEAAHHLHEAFRTHQGVFIASPEYNANVSPLLINVIAWLSRVQEHGGLHSAFGKPVYALGSASPGGFGGYRGLMALRSMLELALGARVLPAMVSVGMAHEAINDHGEIIPPMPRQMLDRMVSQLVEATAY</sequence>
<dbReference type="HOGENOM" id="CLU_055322_4_1_4"/>
<dbReference type="InterPro" id="IPR005025">
    <property type="entry name" value="FMN_Rdtase-like_dom"/>
</dbReference>
<dbReference type="InterPro" id="IPR029039">
    <property type="entry name" value="Flavoprotein-like_sf"/>
</dbReference>
<dbReference type="GO" id="GO:0005829">
    <property type="term" value="C:cytosol"/>
    <property type="evidence" value="ECO:0007669"/>
    <property type="project" value="TreeGrafter"/>
</dbReference>
<dbReference type="Gene3D" id="3.40.50.360">
    <property type="match status" value="1"/>
</dbReference>
<dbReference type="SUPFAM" id="SSF52218">
    <property type="entry name" value="Flavoproteins"/>
    <property type="match status" value="1"/>
</dbReference>
<evidence type="ECO:0000259" key="1">
    <source>
        <dbReference type="Pfam" id="PF03358"/>
    </source>
</evidence>
<dbReference type="KEGG" id="cnc:CNE_BB1p12080"/>
<dbReference type="PANTHER" id="PTHR30543:SF21">
    <property type="entry name" value="NAD(P)H-DEPENDENT FMN REDUCTASE LOT6"/>
    <property type="match status" value="1"/>
</dbReference>
<dbReference type="PANTHER" id="PTHR30543">
    <property type="entry name" value="CHROMATE REDUCTASE"/>
    <property type="match status" value="1"/>
</dbReference>
<keyword evidence="2" id="KW-0614">Plasmid</keyword>
<geneLocation type="plasmid" evidence="2 3">
    <name>pBB1</name>
</geneLocation>
<dbReference type="AlphaFoldDB" id="F8GVA9"/>
<dbReference type="GO" id="GO:0010181">
    <property type="term" value="F:FMN binding"/>
    <property type="evidence" value="ECO:0007669"/>
    <property type="project" value="TreeGrafter"/>
</dbReference>
<gene>
    <name evidence="2" type="ordered locus">CNE_BB1p12080</name>
</gene>
<reference evidence="2 3" key="1">
    <citation type="journal article" date="2011" name="J. Bacteriol.">
        <title>Complete genome sequence of the type strain Cupriavidus necator N-1.</title>
        <authorList>
            <person name="Poehlein A."/>
            <person name="Kusian B."/>
            <person name="Friedrich B."/>
            <person name="Daniel R."/>
            <person name="Bowien B."/>
        </authorList>
    </citation>
    <scope>NUCLEOTIDE SEQUENCE [LARGE SCALE GENOMIC DNA]</scope>
    <source>
        <strain evidence="3">ATCC 43291 / DSM 13513 / CCUG 52238 / LMG 8453 / N-1</strain>
        <plasmid evidence="2 3">pBB1</plasmid>
    </source>
</reference>
<dbReference type="GO" id="GO:0016491">
    <property type="term" value="F:oxidoreductase activity"/>
    <property type="evidence" value="ECO:0007669"/>
    <property type="project" value="InterPro"/>
</dbReference>
<dbReference type="Proteomes" id="UP000006798">
    <property type="component" value="Plasmid pBB1"/>
</dbReference>
<evidence type="ECO:0000313" key="2">
    <source>
        <dbReference type="EMBL" id="AEI82609.1"/>
    </source>
</evidence>
<dbReference type="EMBL" id="CP002879">
    <property type="protein sequence ID" value="AEI82609.1"/>
    <property type="molecule type" value="Genomic_DNA"/>
</dbReference>
<protein>
    <submittedName>
        <fullName evidence="2">Flavin reductase</fullName>
    </submittedName>
</protein>
<evidence type="ECO:0000313" key="3">
    <source>
        <dbReference type="Proteomes" id="UP000006798"/>
    </source>
</evidence>
<organism evidence="2 3">
    <name type="scientific">Cupriavidus necator (strain ATCC 43291 / DSM 13513 / CCUG 52238 / LMG 8453 / N-1)</name>
    <name type="common">Ralstonia eutropha</name>
    <dbReference type="NCBI Taxonomy" id="1042878"/>
    <lineage>
        <taxon>Bacteria</taxon>
        <taxon>Pseudomonadati</taxon>
        <taxon>Pseudomonadota</taxon>
        <taxon>Betaproteobacteria</taxon>
        <taxon>Burkholderiales</taxon>
        <taxon>Burkholderiaceae</taxon>
        <taxon>Cupriavidus</taxon>
    </lineage>
</organism>
<proteinExistence type="predicted"/>
<accession>F8GVA9</accession>
<feature type="domain" description="NADPH-dependent FMN reductase-like" evidence="1">
    <location>
        <begin position="2"/>
        <end position="142"/>
    </location>
</feature>
<name>F8GVA9_CUPNN</name>
<dbReference type="InterPro" id="IPR050712">
    <property type="entry name" value="NAD(P)H-dep_reductase"/>
</dbReference>